<evidence type="ECO:0000313" key="1">
    <source>
        <dbReference type="EMBL" id="GFO16772.1"/>
    </source>
</evidence>
<protein>
    <submittedName>
        <fullName evidence="1">Uncharacterized protein</fullName>
    </submittedName>
</protein>
<name>A0AAV4BCU1_9GAST</name>
<proteinExistence type="predicted"/>
<comment type="caution">
    <text evidence="1">The sequence shown here is derived from an EMBL/GenBank/DDBJ whole genome shotgun (WGS) entry which is preliminary data.</text>
</comment>
<sequence>MVTTDNVDASNRLASCNDVLHPWLMAMWSVSFLPLGKVHPVRHHEKLDNIALFCHLTVDFTPVRTCIVFHKLPHFGSTMVARTGGWVRGRRVSVIKTNSETGSSPH</sequence>
<gene>
    <name evidence="1" type="ORF">PoB_004327700</name>
</gene>
<accession>A0AAV4BCU1</accession>
<keyword evidence="2" id="KW-1185">Reference proteome</keyword>
<organism evidence="1 2">
    <name type="scientific">Plakobranchus ocellatus</name>
    <dbReference type="NCBI Taxonomy" id="259542"/>
    <lineage>
        <taxon>Eukaryota</taxon>
        <taxon>Metazoa</taxon>
        <taxon>Spiralia</taxon>
        <taxon>Lophotrochozoa</taxon>
        <taxon>Mollusca</taxon>
        <taxon>Gastropoda</taxon>
        <taxon>Heterobranchia</taxon>
        <taxon>Euthyneura</taxon>
        <taxon>Panpulmonata</taxon>
        <taxon>Sacoglossa</taxon>
        <taxon>Placobranchoidea</taxon>
        <taxon>Plakobranchidae</taxon>
        <taxon>Plakobranchus</taxon>
    </lineage>
</organism>
<dbReference type="EMBL" id="BLXT01004716">
    <property type="protein sequence ID" value="GFO16772.1"/>
    <property type="molecule type" value="Genomic_DNA"/>
</dbReference>
<evidence type="ECO:0000313" key="2">
    <source>
        <dbReference type="Proteomes" id="UP000735302"/>
    </source>
</evidence>
<dbReference type="Proteomes" id="UP000735302">
    <property type="component" value="Unassembled WGS sequence"/>
</dbReference>
<dbReference type="AlphaFoldDB" id="A0AAV4BCU1"/>
<reference evidence="1 2" key="1">
    <citation type="journal article" date="2021" name="Elife">
        <title>Chloroplast acquisition without the gene transfer in kleptoplastic sea slugs, Plakobranchus ocellatus.</title>
        <authorList>
            <person name="Maeda T."/>
            <person name="Takahashi S."/>
            <person name="Yoshida T."/>
            <person name="Shimamura S."/>
            <person name="Takaki Y."/>
            <person name="Nagai Y."/>
            <person name="Toyoda A."/>
            <person name="Suzuki Y."/>
            <person name="Arimoto A."/>
            <person name="Ishii H."/>
            <person name="Satoh N."/>
            <person name="Nishiyama T."/>
            <person name="Hasebe M."/>
            <person name="Maruyama T."/>
            <person name="Minagawa J."/>
            <person name="Obokata J."/>
            <person name="Shigenobu S."/>
        </authorList>
    </citation>
    <scope>NUCLEOTIDE SEQUENCE [LARGE SCALE GENOMIC DNA]</scope>
</reference>